<evidence type="ECO:0000313" key="2">
    <source>
        <dbReference type="EMBL" id="MFC4805757.1"/>
    </source>
</evidence>
<sequence>MKSRRNESRMNMKEWQKTARELFLEEHKKINEIAEIVQKSRKTVSAFLNSLKETAKEKEQRKERSKEARKQYQRRWDMLNRNVISEEDEQRLMRRSHDIAASVLSAERFFHE</sequence>
<accession>A0ABV9QNT9</accession>
<keyword evidence="3" id="KW-1185">Reference proteome</keyword>
<proteinExistence type="predicted"/>
<evidence type="ECO:0000256" key="1">
    <source>
        <dbReference type="SAM" id="Coils"/>
    </source>
</evidence>
<dbReference type="Proteomes" id="UP001595916">
    <property type="component" value="Unassembled WGS sequence"/>
</dbReference>
<keyword evidence="1" id="KW-0175">Coiled coil</keyword>
<dbReference type="RefSeq" id="WP_379789456.1">
    <property type="nucleotide sequence ID" value="NZ_JBHSHL010000070.1"/>
</dbReference>
<gene>
    <name evidence="2" type="ORF">ACFO4R_11955</name>
</gene>
<organism evidence="2 3">
    <name type="scientific">Filifactor villosus</name>
    <dbReference type="NCBI Taxonomy" id="29374"/>
    <lineage>
        <taxon>Bacteria</taxon>
        <taxon>Bacillati</taxon>
        <taxon>Bacillota</taxon>
        <taxon>Clostridia</taxon>
        <taxon>Peptostreptococcales</taxon>
        <taxon>Filifactoraceae</taxon>
        <taxon>Filifactor</taxon>
    </lineage>
</organism>
<comment type="caution">
    <text evidence="2">The sequence shown here is derived from an EMBL/GenBank/DDBJ whole genome shotgun (WGS) entry which is preliminary data.</text>
</comment>
<name>A0ABV9QNT9_9FIRM</name>
<dbReference type="EMBL" id="JBHSHL010000070">
    <property type="protein sequence ID" value="MFC4805757.1"/>
    <property type="molecule type" value="Genomic_DNA"/>
</dbReference>
<feature type="non-terminal residue" evidence="2">
    <location>
        <position position="1"/>
    </location>
</feature>
<protein>
    <submittedName>
        <fullName evidence="2">Uncharacterized protein</fullName>
    </submittedName>
</protein>
<evidence type="ECO:0000313" key="3">
    <source>
        <dbReference type="Proteomes" id="UP001595916"/>
    </source>
</evidence>
<reference evidence="3" key="1">
    <citation type="journal article" date="2019" name="Int. J. Syst. Evol. Microbiol.">
        <title>The Global Catalogue of Microorganisms (GCM) 10K type strain sequencing project: providing services to taxonomists for standard genome sequencing and annotation.</title>
        <authorList>
            <consortium name="The Broad Institute Genomics Platform"/>
            <consortium name="The Broad Institute Genome Sequencing Center for Infectious Disease"/>
            <person name="Wu L."/>
            <person name="Ma J."/>
        </authorList>
    </citation>
    <scope>NUCLEOTIDE SEQUENCE [LARGE SCALE GENOMIC DNA]</scope>
    <source>
        <strain evidence="3">CCUG 46385</strain>
    </source>
</reference>
<feature type="coiled-coil region" evidence="1">
    <location>
        <begin position="48"/>
        <end position="75"/>
    </location>
</feature>